<accession>A0A0A8YNF5</accession>
<proteinExistence type="predicted"/>
<dbReference type="EMBL" id="GBRH01269646">
    <property type="protein sequence ID" value="JAD28249.1"/>
    <property type="molecule type" value="Transcribed_RNA"/>
</dbReference>
<reference evidence="1" key="1">
    <citation type="submission" date="2014-09" db="EMBL/GenBank/DDBJ databases">
        <authorList>
            <person name="Magalhaes I.L.F."/>
            <person name="Oliveira U."/>
            <person name="Santos F.R."/>
            <person name="Vidigal T.H.D.A."/>
            <person name="Brescovit A.D."/>
            <person name="Santos A.J."/>
        </authorList>
    </citation>
    <scope>NUCLEOTIDE SEQUENCE</scope>
    <source>
        <tissue evidence="1">Shoot tissue taken approximately 20 cm above the soil surface</tissue>
    </source>
</reference>
<protein>
    <submittedName>
        <fullName evidence="1">Uncharacterized protein</fullName>
    </submittedName>
</protein>
<evidence type="ECO:0000313" key="1">
    <source>
        <dbReference type="EMBL" id="JAD28249.1"/>
    </source>
</evidence>
<organism evidence="1">
    <name type="scientific">Arundo donax</name>
    <name type="common">Giant reed</name>
    <name type="synonym">Donax arundinaceus</name>
    <dbReference type="NCBI Taxonomy" id="35708"/>
    <lineage>
        <taxon>Eukaryota</taxon>
        <taxon>Viridiplantae</taxon>
        <taxon>Streptophyta</taxon>
        <taxon>Embryophyta</taxon>
        <taxon>Tracheophyta</taxon>
        <taxon>Spermatophyta</taxon>
        <taxon>Magnoliopsida</taxon>
        <taxon>Liliopsida</taxon>
        <taxon>Poales</taxon>
        <taxon>Poaceae</taxon>
        <taxon>PACMAD clade</taxon>
        <taxon>Arundinoideae</taxon>
        <taxon>Arundineae</taxon>
        <taxon>Arundo</taxon>
    </lineage>
</organism>
<reference evidence="1" key="2">
    <citation type="journal article" date="2015" name="Data Brief">
        <title>Shoot transcriptome of the giant reed, Arundo donax.</title>
        <authorList>
            <person name="Barrero R.A."/>
            <person name="Guerrero F.D."/>
            <person name="Moolhuijzen P."/>
            <person name="Goolsby J.A."/>
            <person name="Tidwell J."/>
            <person name="Bellgard S.E."/>
            <person name="Bellgard M.I."/>
        </authorList>
    </citation>
    <scope>NUCLEOTIDE SEQUENCE</scope>
    <source>
        <tissue evidence="1">Shoot tissue taken approximately 20 cm above the soil surface</tissue>
    </source>
</reference>
<dbReference type="AlphaFoldDB" id="A0A0A8YNF5"/>
<sequence>MVMFHQACIITDIHIHSKWHIASLGGGMVIL</sequence>
<name>A0A0A8YNF5_ARUDO</name>